<gene>
    <name evidence="1" type="ORF">BT62DRAFT_938369</name>
</gene>
<dbReference type="Proteomes" id="UP000812287">
    <property type="component" value="Unassembled WGS sequence"/>
</dbReference>
<sequence length="70" mass="8388">VNWVSLWRYRSITVHQRSNRYYATLIAYELRVHDGWSADRLVSTDKMDCPKIERKRVITRDTCFYCTAGD</sequence>
<evidence type="ECO:0000313" key="1">
    <source>
        <dbReference type="EMBL" id="KAG7440162.1"/>
    </source>
</evidence>
<dbReference type="RefSeq" id="XP_043033662.1">
    <property type="nucleotide sequence ID" value="XM_043187529.1"/>
</dbReference>
<proteinExistence type="predicted"/>
<evidence type="ECO:0000313" key="2">
    <source>
        <dbReference type="Proteomes" id="UP000812287"/>
    </source>
</evidence>
<organism evidence="1 2">
    <name type="scientific">Guyanagaster necrorhizus</name>
    <dbReference type="NCBI Taxonomy" id="856835"/>
    <lineage>
        <taxon>Eukaryota</taxon>
        <taxon>Fungi</taxon>
        <taxon>Dikarya</taxon>
        <taxon>Basidiomycota</taxon>
        <taxon>Agaricomycotina</taxon>
        <taxon>Agaricomycetes</taxon>
        <taxon>Agaricomycetidae</taxon>
        <taxon>Agaricales</taxon>
        <taxon>Marasmiineae</taxon>
        <taxon>Physalacriaceae</taxon>
        <taxon>Guyanagaster</taxon>
    </lineage>
</organism>
<feature type="non-terminal residue" evidence="1">
    <location>
        <position position="1"/>
    </location>
</feature>
<dbReference type="AlphaFoldDB" id="A0A9P7VGK0"/>
<reference evidence="1" key="1">
    <citation type="submission" date="2020-11" db="EMBL/GenBank/DDBJ databases">
        <title>Adaptations for nitrogen fixation in a non-lichenized fungal sporocarp promotes dispersal by wood-feeding termites.</title>
        <authorList>
            <consortium name="DOE Joint Genome Institute"/>
            <person name="Koch R.A."/>
            <person name="Yoon G."/>
            <person name="Arayal U."/>
            <person name="Lail K."/>
            <person name="Amirebrahimi M."/>
            <person name="Labutti K."/>
            <person name="Lipzen A."/>
            <person name="Riley R."/>
            <person name="Barry K."/>
            <person name="Henrissat B."/>
            <person name="Grigoriev I.V."/>
            <person name="Herr J.R."/>
            <person name="Aime M.C."/>
        </authorList>
    </citation>
    <scope>NUCLEOTIDE SEQUENCE</scope>
    <source>
        <strain evidence="1">MCA 3950</strain>
    </source>
</reference>
<name>A0A9P7VGK0_9AGAR</name>
<accession>A0A9P7VGK0</accession>
<dbReference type="EMBL" id="MU250576">
    <property type="protein sequence ID" value="KAG7440162.1"/>
    <property type="molecule type" value="Genomic_DNA"/>
</dbReference>
<dbReference type="GeneID" id="66109826"/>
<comment type="caution">
    <text evidence="1">The sequence shown here is derived from an EMBL/GenBank/DDBJ whole genome shotgun (WGS) entry which is preliminary data.</text>
</comment>
<keyword evidence="2" id="KW-1185">Reference proteome</keyword>
<protein>
    <submittedName>
        <fullName evidence="1">Uncharacterized protein</fullName>
    </submittedName>
</protein>